<protein>
    <recommendedName>
        <fullName evidence="9">Chondroitin sulfate proteoglycan 4</fullName>
    </recommendedName>
</protein>
<feature type="repeat" description="CSPG" evidence="4">
    <location>
        <begin position="805"/>
        <end position="895"/>
    </location>
</feature>
<proteinExistence type="predicted"/>
<feature type="region of interest" description="Disordered" evidence="5">
    <location>
        <begin position="1569"/>
        <end position="1589"/>
    </location>
</feature>
<dbReference type="GO" id="GO:0009653">
    <property type="term" value="P:anatomical structure morphogenesis"/>
    <property type="evidence" value="ECO:0007669"/>
    <property type="project" value="TreeGrafter"/>
</dbReference>
<feature type="repeat" description="CSPG" evidence="4">
    <location>
        <begin position="579"/>
        <end position="672"/>
    </location>
</feature>
<dbReference type="InterPro" id="IPR039005">
    <property type="entry name" value="CSPG_rpt"/>
</dbReference>
<organism evidence="7 8">
    <name type="scientific">Littorina saxatilis</name>
    <dbReference type="NCBI Taxonomy" id="31220"/>
    <lineage>
        <taxon>Eukaryota</taxon>
        <taxon>Metazoa</taxon>
        <taxon>Spiralia</taxon>
        <taxon>Lophotrochozoa</taxon>
        <taxon>Mollusca</taxon>
        <taxon>Gastropoda</taxon>
        <taxon>Caenogastropoda</taxon>
        <taxon>Littorinimorpha</taxon>
        <taxon>Littorinoidea</taxon>
        <taxon>Littorinidae</taxon>
        <taxon>Littorina</taxon>
    </lineage>
</organism>
<comment type="caution">
    <text evidence="7">The sequence shown here is derived from an EMBL/GenBank/DDBJ whole genome shotgun (WGS) entry which is preliminary data.</text>
</comment>
<accession>A0AAN9GQF5</accession>
<feature type="repeat" description="CSPG" evidence="4">
    <location>
        <begin position="235"/>
        <end position="330"/>
    </location>
</feature>
<keyword evidence="6" id="KW-1133">Transmembrane helix</keyword>
<dbReference type="InterPro" id="IPR051561">
    <property type="entry name" value="FRAS1_ECM"/>
</dbReference>
<keyword evidence="8" id="KW-1185">Reference proteome</keyword>
<dbReference type="PANTHER" id="PTHR45739">
    <property type="entry name" value="MATRIX PROTEIN, PUTATIVE-RELATED"/>
    <property type="match status" value="1"/>
</dbReference>
<feature type="repeat" description="CSPG" evidence="4">
    <location>
        <begin position="1379"/>
        <end position="1484"/>
    </location>
</feature>
<feature type="repeat" description="CSPG" evidence="4">
    <location>
        <begin position="690"/>
        <end position="781"/>
    </location>
</feature>
<dbReference type="PROSITE" id="PS51854">
    <property type="entry name" value="CSPG"/>
    <property type="match status" value="10"/>
</dbReference>
<dbReference type="PANTHER" id="PTHR45739:SF12">
    <property type="entry name" value="CHONDROITIN SULFATE PROTEOGLYCAN 4-LIKE ISOFORM X2"/>
    <property type="match status" value="1"/>
</dbReference>
<keyword evidence="6" id="KW-0472">Membrane</keyword>
<keyword evidence="2" id="KW-0677">Repeat</keyword>
<feature type="repeat" description="CSPG" evidence="4">
    <location>
        <begin position="1165"/>
        <end position="1257"/>
    </location>
</feature>
<evidence type="ECO:0000256" key="3">
    <source>
        <dbReference type="ARBA" id="ARBA00023180"/>
    </source>
</evidence>
<evidence type="ECO:0000256" key="5">
    <source>
        <dbReference type="SAM" id="MobiDB-lite"/>
    </source>
</evidence>
<evidence type="ECO:0008006" key="9">
    <source>
        <dbReference type="Google" id="ProtNLM"/>
    </source>
</evidence>
<evidence type="ECO:0000256" key="1">
    <source>
        <dbReference type="ARBA" id="ARBA00022729"/>
    </source>
</evidence>
<feature type="repeat" description="CSPG" evidence="4">
    <location>
        <begin position="1035"/>
        <end position="1132"/>
    </location>
</feature>
<keyword evidence="3" id="KW-0325">Glycoprotein</keyword>
<name>A0AAN9GQF5_9CAEN</name>
<dbReference type="Pfam" id="PF16184">
    <property type="entry name" value="Cadherin_3"/>
    <property type="match status" value="10"/>
</dbReference>
<gene>
    <name evidence="7" type="ORF">V1264_001990</name>
</gene>
<feature type="region of interest" description="Disordered" evidence="5">
    <location>
        <begin position="1628"/>
        <end position="1686"/>
    </location>
</feature>
<evidence type="ECO:0000256" key="4">
    <source>
        <dbReference type="PROSITE-ProRule" id="PRU01201"/>
    </source>
</evidence>
<feature type="transmembrane region" description="Helical" evidence="6">
    <location>
        <begin position="1536"/>
        <end position="1561"/>
    </location>
</feature>
<evidence type="ECO:0000256" key="6">
    <source>
        <dbReference type="SAM" id="Phobius"/>
    </source>
</evidence>
<dbReference type="CDD" id="cd12087">
    <property type="entry name" value="TM_EGFR-like"/>
    <property type="match status" value="1"/>
</dbReference>
<evidence type="ECO:0000256" key="2">
    <source>
        <dbReference type="ARBA" id="ARBA00022737"/>
    </source>
</evidence>
<sequence>MVLYTTSTLLHTAKLSAATNVPLQNLELRYRITKLPRYGQIQRLQHGVEEWTDVDTFTQRHLNGSRIRYSHFSSDFSVPGDEFSFVVSAKETETPEQVFKMTFSPVTLTVTNNNRLVIHQVPYAQLKNSSLLVTADQGQIDTARLTFTLYRAPKLGAVYVTTENRIFNPLDFDSVKPLEKGNNFSQADVNNGRVFFKFENTGFDRREDYVDLTIKYPSFAGRMLRLWVEYIPLDTAVRFTNNGLRGVAEGGVKVIDKSSLYLEMDDFKEFQFSLIQPPLHGNISFYDPRTSAVVEPYIEEFTSTDIRKGKVVYQHDDSETDRDSFVFAAMPLFQSEEEMPDEIQEFTGTFHISMEMRNDNPPERLVDKVFHVVTGGQKKLTIADLAFTDKDIHFNTSNLQYRRQSIPNGEILNADTNIPVYNFIQKDLEDEKLVFQHKGAQLGRAAIFVSDGQFYWTGLFEIQASDPYIKVDNNTGVSVYRGGKVVITGTNLSLDTNMNYPATSYNFIVTEEPGFGTVRIDGEDSPEFTYAEVLQGKVEYAHDGSSSEEDVLKFTIIRGDVQAQGSFPVIVEDDNMLHPPEVVHNQLLKVDEGQSVKITDSHLLLQHPSLNEEEVVFIVTMPPKHGFLQVRGVPLRDDEPIQFSQGEVNRGEVEYVQTESVVTDDQFIFDVDSDTQALKNLVFSIEVISKYLPVKAGNLTVEEGGMTVLTTNTLKTVGSQYRSENLIYEIISIPVHGYIVNSDKPKSYNLAFTSASLVAGKIVYKHDDSESLNDSVSIVASMEDGSLESQVLSVKVTVKPQDDQPPRVVVNKGLNVWADSVTLITGDHLHADDPDTSSNNIIFTVSSPSNGHVAFLNNTFLETNKFSQLDIDAGRVVFVHKGESQGEFNFQASDGTNSDILRTFRVRAHPVVLQLRHNGPLAVFPNTIHPVSNASLLATTTSANFSKPIVFTVMDPKPSKGQLVTMVAGRPLEITSFTQEEVNLGKIFFEHVGYMQEWSQSDSLHLEVSTAYANPLKGEVCDIDVSYGNINSENQEMLLGLYKASVNEGGSVSFTRAHFDTTELLQRLRAFQEDITMTFEVVTLPSHGDLYLGDQKVTSATTFTQDDIDSERLRYDHDDSDTMEDVFSFSVEIKHNGEKREKEISSPRHVLNYTIEVVPVNDQEFRLVTQNPSVRVLQGREVKLTPENLLTTDPDTPPFDIVYTVLSGPTNGKLVRNGYASMKVETFTQEDINEGSLVFVQNGTRKSGAMYFKVSDGHFPAYYKMLDIFVIPVQIGMSRVRPVELVQSESSVYVSRKFLNVSTNGNREDLRYEVIVKPEHGSLLLRGRETKHFSQTDVDTDSILYVMNNLSHSEDLFRCDLRMENMDVSVKDQTIHIIVKPLVKQEPLIAPAGATVTITKSNLDASELAGRTGDNPTFEITSPPNHGQILRKLRKRRDLIAQPVLKPVETFTFEDIVYAKIFYVSNATDVDQPPIADTFSFVLRANNAQPANGKFLINLDESEDEFIDGDETEEGGTGIDTEVSGSRSDEDDSSNVPMIVGIVLGVLVILAIVAIVLVIVWRRRQQEEEEFTQSTLRNKPRPYISGPLQLDQPHIHIEPQQYLPSPGDGEGEDEERCLMRHSSNLGALPAINITHDSPRSPDRSRAEVSSAVPDCKVTPLVEVKGEGERPGSRSEPGDRQSGRSSASADLYDWTLMDPELLQHCRTETPVLRENQYWV</sequence>
<feature type="repeat" description="CSPG" evidence="4">
    <location>
        <begin position="468"/>
        <end position="557"/>
    </location>
</feature>
<reference evidence="7 8" key="1">
    <citation type="submission" date="2024-02" db="EMBL/GenBank/DDBJ databases">
        <title>Chromosome-scale genome assembly of the rough periwinkle Littorina saxatilis.</title>
        <authorList>
            <person name="De Jode A."/>
            <person name="Faria R."/>
            <person name="Formenti G."/>
            <person name="Sims Y."/>
            <person name="Smith T.P."/>
            <person name="Tracey A."/>
            <person name="Wood J.M.D."/>
            <person name="Zagrodzka Z.B."/>
            <person name="Johannesson K."/>
            <person name="Butlin R.K."/>
            <person name="Leder E.H."/>
        </authorList>
    </citation>
    <scope>NUCLEOTIDE SEQUENCE [LARGE SCALE GENOMIC DNA]</scope>
    <source>
        <strain evidence="7">Snail1</strain>
        <tissue evidence="7">Muscle</tissue>
    </source>
</reference>
<feature type="repeat" description="CSPG" evidence="4">
    <location>
        <begin position="1"/>
        <end position="88"/>
    </location>
</feature>
<evidence type="ECO:0000313" key="8">
    <source>
        <dbReference type="Proteomes" id="UP001374579"/>
    </source>
</evidence>
<feature type="compositionally biased region" description="Basic and acidic residues" evidence="5">
    <location>
        <begin position="1636"/>
        <end position="1646"/>
    </location>
</feature>
<keyword evidence="6" id="KW-0812">Transmembrane</keyword>
<dbReference type="Proteomes" id="UP001374579">
    <property type="component" value="Unassembled WGS sequence"/>
</dbReference>
<keyword evidence="1" id="KW-0732">Signal</keyword>
<dbReference type="EMBL" id="JBAMIC010000001">
    <property type="protein sequence ID" value="KAK7116281.1"/>
    <property type="molecule type" value="Genomic_DNA"/>
</dbReference>
<feature type="repeat" description="CSPG" evidence="4">
    <location>
        <begin position="912"/>
        <end position="1009"/>
    </location>
</feature>
<feature type="compositionally biased region" description="Basic and acidic residues" evidence="5">
    <location>
        <begin position="1663"/>
        <end position="1681"/>
    </location>
</feature>
<feature type="region of interest" description="Disordered" evidence="5">
    <location>
        <begin position="1508"/>
        <end position="1532"/>
    </location>
</feature>
<evidence type="ECO:0000313" key="7">
    <source>
        <dbReference type="EMBL" id="KAK7116281.1"/>
    </source>
</evidence>